<gene>
    <name evidence="2" type="ORF">ACFSDE_04045</name>
</gene>
<evidence type="ECO:0000256" key="1">
    <source>
        <dbReference type="SAM" id="MobiDB-lite"/>
    </source>
</evidence>
<organism evidence="2 3">
    <name type="scientific">Nocardioides aestuarii</name>
    <dbReference type="NCBI Taxonomy" id="252231"/>
    <lineage>
        <taxon>Bacteria</taxon>
        <taxon>Bacillati</taxon>
        <taxon>Actinomycetota</taxon>
        <taxon>Actinomycetes</taxon>
        <taxon>Propionibacteriales</taxon>
        <taxon>Nocardioidaceae</taxon>
        <taxon>Nocardioides</taxon>
    </lineage>
</organism>
<accession>A0ABW4THV0</accession>
<dbReference type="Proteomes" id="UP001597351">
    <property type="component" value="Unassembled WGS sequence"/>
</dbReference>
<protein>
    <submittedName>
        <fullName evidence="2">DUF6167 family protein</fullName>
    </submittedName>
</protein>
<evidence type="ECO:0000313" key="2">
    <source>
        <dbReference type="EMBL" id="MFD1945950.1"/>
    </source>
</evidence>
<dbReference type="EMBL" id="JBHUGD010000001">
    <property type="protein sequence ID" value="MFD1945950.1"/>
    <property type="molecule type" value="Genomic_DNA"/>
</dbReference>
<sequence>MNRALWFVAGAGAGVYGVVRARRAAEVFTAEGAQDRMNALFLGARLFRDEVAQGAADRETELRERFGVLPHERPTTPELESRGQH</sequence>
<feature type="region of interest" description="Disordered" evidence="1">
    <location>
        <begin position="65"/>
        <end position="85"/>
    </location>
</feature>
<proteinExistence type="predicted"/>
<dbReference type="Pfam" id="PF19664">
    <property type="entry name" value="DUF6167"/>
    <property type="match status" value="1"/>
</dbReference>
<dbReference type="InterPro" id="IPR046165">
    <property type="entry name" value="DUF6167"/>
</dbReference>
<evidence type="ECO:0000313" key="3">
    <source>
        <dbReference type="Proteomes" id="UP001597351"/>
    </source>
</evidence>
<dbReference type="RefSeq" id="WP_343915139.1">
    <property type="nucleotide sequence ID" value="NZ_BAAAJT010000002.1"/>
</dbReference>
<reference evidence="3" key="1">
    <citation type="journal article" date="2019" name="Int. J. Syst. Evol. Microbiol.">
        <title>The Global Catalogue of Microorganisms (GCM) 10K type strain sequencing project: providing services to taxonomists for standard genome sequencing and annotation.</title>
        <authorList>
            <consortium name="The Broad Institute Genomics Platform"/>
            <consortium name="The Broad Institute Genome Sequencing Center for Infectious Disease"/>
            <person name="Wu L."/>
            <person name="Ma J."/>
        </authorList>
    </citation>
    <scope>NUCLEOTIDE SEQUENCE [LARGE SCALE GENOMIC DNA]</scope>
    <source>
        <strain evidence="3">CGMCC 1.12477</strain>
    </source>
</reference>
<keyword evidence="3" id="KW-1185">Reference proteome</keyword>
<comment type="caution">
    <text evidence="2">The sequence shown here is derived from an EMBL/GenBank/DDBJ whole genome shotgun (WGS) entry which is preliminary data.</text>
</comment>
<name>A0ABW4THV0_9ACTN</name>